<proteinExistence type="inferred from homology"/>
<dbReference type="InterPro" id="IPR013078">
    <property type="entry name" value="His_Pase_superF_clade-1"/>
</dbReference>
<dbReference type="PROSITE" id="PS00777">
    <property type="entry name" value="GH11_2"/>
    <property type="match status" value="1"/>
</dbReference>
<evidence type="ECO:0000256" key="7">
    <source>
        <dbReference type="ARBA" id="ARBA00023277"/>
    </source>
</evidence>
<evidence type="ECO:0000256" key="5">
    <source>
        <dbReference type="ARBA" id="ARBA00022651"/>
    </source>
</evidence>
<dbReference type="UniPathway" id="UPA00114"/>
<dbReference type="EMBL" id="JAESVG020000002">
    <property type="protein sequence ID" value="KAG8629714.1"/>
    <property type="molecule type" value="Genomic_DNA"/>
</dbReference>
<evidence type="ECO:0000256" key="8">
    <source>
        <dbReference type="ARBA" id="ARBA00023295"/>
    </source>
</evidence>
<name>A0A8K0PLA5_9PEZI</name>
<dbReference type="Gene3D" id="2.60.120.180">
    <property type="match status" value="1"/>
</dbReference>
<organism evidence="13 14">
    <name type="scientific">Elsinoe batatas</name>
    <dbReference type="NCBI Taxonomy" id="2601811"/>
    <lineage>
        <taxon>Eukaryota</taxon>
        <taxon>Fungi</taxon>
        <taxon>Dikarya</taxon>
        <taxon>Ascomycota</taxon>
        <taxon>Pezizomycotina</taxon>
        <taxon>Dothideomycetes</taxon>
        <taxon>Dothideomycetidae</taxon>
        <taxon>Myriangiales</taxon>
        <taxon>Elsinoaceae</taxon>
        <taxon>Elsinoe</taxon>
    </lineage>
</organism>
<comment type="similarity">
    <text evidence="3 10">Belongs to the glycosyl hydrolase 11 (cellulase G) family.</text>
</comment>
<dbReference type="OrthoDB" id="496981at2759"/>
<evidence type="ECO:0000256" key="10">
    <source>
        <dbReference type="PROSITE-ProRule" id="PRU01097"/>
    </source>
</evidence>
<dbReference type="PROSITE" id="PS00776">
    <property type="entry name" value="GH11_1"/>
    <property type="match status" value="1"/>
</dbReference>
<reference evidence="13" key="1">
    <citation type="submission" date="2021-07" db="EMBL/GenBank/DDBJ databases">
        <title>Elsinoe batatas strain:CRI-CJ2 Genome sequencing and assembly.</title>
        <authorList>
            <person name="Huang L."/>
        </authorList>
    </citation>
    <scope>NUCLEOTIDE SEQUENCE</scope>
    <source>
        <strain evidence="13">CRI-CJ2</strain>
    </source>
</reference>
<dbReference type="InterPro" id="IPR001137">
    <property type="entry name" value="Glyco_hydro_11"/>
</dbReference>
<dbReference type="GO" id="GO:0031176">
    <property type="term" value="F:endo-1,4-beta-xylanase activity"/>
    <property type="evidence" value="ECO:0007669"/>
    <property type="project" value="UniProtKB-UniRule"/>
</dbReference>
<comment type="catalytic activity">
    <reaction evidence="1 10">
        <text>Endohydrolysis of (1-&gt;4)-beta-D-xylosidic linkages in xylans.</text>
        <dbReference type="EC" id="3.2.1.8"/>
    </reaction>
</comment>
<keyword evidence="6 10" id="KW-0378">Hydrolase</keyword>
<keyword evidence="5 10" id="KW-0858">Xylan degradation</keyword>
<keyword evidence="7 10" id="KW-0119">Carbohydrate metabolism</keyword>
<dbReference type="InterPro" id="IPR013320">
    <property type="entry name" value="ConA-like_dom_sf"/>
</dbReference>
<feature type="domain" description="GH11" evidence="12">
    <location>
        <begin position="62"/>
        <end position="250"/>
    </location>
</feature>
<comment type="caution">
    <text evidence="13">The sequence shown here is derived from an EMBL/GenBank/DDBJ whole genome shotgun (WGS) entry which is preliminary data.</text>
</comment>
<dbReference type="Pfam" id="PF00457">
    <property type="entry name" value="Glyco_hydro_11"/>
    <property type="match status" value="1"/>
</dbReference>
<evidence type="ECO:0000256" key="3">
    <source>
        <dbReference type="ARBA" id="ARBA00007792"/>
    </source>
</evidence>
<dbReference type="GO" id="GO:0045493">
    <property type="term" value="P:xylan catabolic process"/>
    <property type="evidence" value="ECO:0007669"/>
    <property type="project" value="UniProtKB-UniRule"/>
</dbReference>
<feature type="active site" description="Proton donor" evidence="10">
    <location>
        <position position="237"/>
    </location>
</feature>
<evidence type="ECO:0000313" key="13">
    <source>
        <dbReference type="EMBL" id="KAG8629714.1"/>
    </source>
</evidence>
<evidence type="ECO:0000256" key="1">
    <source>
        <dbReference type="ARBA" id="ARBA00000681"/>
    </source>
</evidence>
<evidence type="ECO:0000256" key="9">
    <source>
        <dbReference type="ARBA" id="ARBA00023326"/>
    </source>
</evidence>
<feature type="region of interest" description="Disordered" evidence="11">
    <location>
        <begin position="492"/>
        <end position="540"/>
    </location>
</feature>
<dbReference type="InterPro" id="IPR018208">
    <property type="entry name" value="GH11_AS_1"/>
</dbReference>
<evidence type="ECO:0000256" key="6">
    <source>
        <dbReference type="ARBA" id="ARBA00022801"/>
    </source>
</evidence>
<dbReference type="Pfam" id="PF00300">
    <property type="entry name" value="His_Phos_1"/>
    <property type="match status" value="1"/>
</dbReference>
<evidence type="ECO:0000259" key="12">
    <source>
        <dbReference type="PROSITE" id="PS51761"/>
    </source>
</evidence>
<dbReference type="Gene3D" id="3.40.50.1240">
    <property type="entry name" value="Phosphoglycerate mutase-like"/>
    <property type="match status" value="1"/>
</dbReference>
<accession>A0A8K0PLA5</accession>
<dbReference type="InterPro" id="IPR013319">
    <property type="entry name" value="GH11/12"/>
</dbReference>
<feature type="active site" description="Nucleophile" evidence="10">
    <location>
        <position position="146"/>
    </location>
</feature>
<evidence type="ECO:0000256" key="11">
    <source>
        <dbReference type="SAM" id="MobiDB-lite"/>
    </source>
</evidence>
<dbReference type="InterPro" id="IPR033119">
    <property type="entry name" value="GH11_AS_2"/>
</dbReference>
<protein>
    <recommendedName>
        <fullName evidence="4 10">endo-1,4-beta-xylanase</fullName>
        <ecNumber evidence="4 10">3.2.1.8</ecNumber>
    </recommendedName>
</protein>
<dbReference type="InterPro" id="IPR033123">
    <property type="entry name" value="GH11_dom"/>
</dbReference>
<keyword evidence="9 10" id="KW-0624">Polysaccharide degradation</keyword>
<dbReference type="SMART" id="SM00855">
    <property type="entry name" value="PGAM"/>
    <property type="match status" value="1"/>
</dbReference>
<dbReference type="PROSITE" id="PS51761">
    <property type="entry name" value="GH11_3"/>
    <property type="match status" value="1"/>
</dbReference>
<dbReference type="SUPFAM" id="SSF49899">
    <property type="entry name" value="Concanavalin A-like lectins/glucanases"/>
    <property type="match status" value="1"/>
</dbReference>
<dbReference type="SUPFAM" id="SSF53254">
    <property type="entry name" value="Phosphoglycerate mutase-like"/>
    <property type="match status" value="1"/>
</dbReference>
<dbReference type="AlphaFoldDB" id="A0A8K0PLA5"/>
<evidence type="ECO:0000256" key="4">
    <source>
        <dbReference type="ARBA" id="ARBA00012590"/>
    </source>
</evidence>
<evidence type="ECO:0000256" key="2">
    <source>
        <dbReference type="ARBA" id="ARBA00004851"/>
    </source>
</evidence>
<dbReference type="CDD" id="cd07067">
    <property type="entry name" value="HP_PGM_like"/>
    <property type="match status" value="1"/>
</dbReference>
<keyword evidence="8 10" id="KW-0326">Glycosidase</keyword>
<dbReference type="PANTHER" id="PTHR46828:SF3">
    <property type="entry name" value="ENDO-1,4-BETA-XYLANASE"/>
    <property type="match status" value="1"/>
</dbReference>
<dbReference type="PANTHER" id="PTHR46828">
    <property type="entry name" value="ENDO-1,4-BETA-XYLANASE A-RELATED"/>
    <property type="match status" value="1"/>
</dbReference>
<dbReference type="Proteomes" id="UP000809789">
    <property type="component" value="Unassembled WGS sequence"/>
</dbReference>
<keyword evidence="14" id="KW-1185">Reference proteome</keyword>
<dbReference type="PRINTS" id="PR00911">
    <property type="entry name" value="GLHYDRLASE11"/>
</dbReference>
<feature type="compositionally biased region" description="Basic and acidic residues" evidence="11">
    <location>
        <begin position="511"/>
        <end position="521"/>
    </location>
</feature>
<dbReference type="EC" id="3.2.1.8" evidence="4 10"/>
<dbReference type="InterPro" id="IPR029033">
    <property type="entry name" value="His_PPase_superfam"/>
</dbReference>
<gene>
    <name evidence="13" type="ORF">KVT40_001333</name>
</gene>
<dbReference type="FunFam" id="2.60.120.180:FF:000001">
    <property type="entry name" value="Endo-1,4-beta-xylanase"/>
    <property type="match status" value="1"/>
</dbReference>
<evidence type="ECO:0000313" key="14">
    <source>
        <dbReference type="Proteomes" id="UP000809789"/>
    </source>
</evidence>
<comment type="pathway">
    <text evidence="2 10">Glycan degradation; xylan degradation.</text>
</comment>
<sequence length="540" mass="59923">MCGPWRRLCFIREIHIQSTNHIISHITRVAFTSILTLGLCAITSVFAAPASEATTTDLIKRQNTPSSQGTNNGYFYSFWTDGQGSVQYTNGAGGSYSVRWSGNGNWVGGKGWNPGTTRNIKYSGTYSPNGNSYLAVYGWTRSPLVEYYIVENFGTYNPSSGARKLGEVTSDGSVYDVLVSTRTNAPSIDGTQTFQQYWSVRRSKRSGGTVTTKTHFDAWARYGLTLGTHNYQIVATEGYFSSGSASITVSQVNLHPLIHLNLVNGTRTVTSGQFIQPNPNSHAPHHTYLHHILRTLPPTIILIRHGEAEHNATRNWSIPDPPLTPTGEAQCRLLHTHLSALPLASRVRAIITSPFVRTVQTTLIGLDFLIRSGVKIETDALWQENSDKPCDTGSPARTLIDRFPDVDFSGLEEGYPFKGRETVYAFTREKVVDRGQRVLRDLYKREEGVVAVVSHSGFLRAAVSKRHYANADYRIFTFEEWDGEGEVRLRESEMTEGKGGMGWSDEGVASIRDDEFPRPPVEEQEGTKQGNEATEEVPKS</sequence>